<dbReference type="PANTHER" id="PTHR41521">
    <property type="match status" value="1"/>
</dbReference>
<proteinExistence type="predicted"/>
<dbReference type="Gene3D" id="3.30.70.100">
    <property type="match status" value="1"/>
</dbReference>
<dbReference type="SUPFAM" id="SSF54909">
    <property type="entry name" value="Dimeric alpha+beta barrel"/>
    <property type="match status" value="1"/>
</dbReference>
<dbReference type="OrthoDB" id="9806380at2"/>
<evidence type="ECO:0000313" key="3">
    <source>
        <dbReference type="Proteomes" id="UP000199555"/>
    </source>
</evidence>
<feature type="domain" description="DUF1330" evidence="1">
    <location>
        <begin position="3"/>
        <end position="94"/>
    </location>
</feature>
<reference evidence="3" key="1">
    <citation type="submission" date="2016-10" db="EMBL/GenBank/DDBJ databases">
        <authorList>
            <person name="Varghese N."/>
            <person name="Submissions S."/>
        </authorList>
    </citation>
    <scope>NUCLEOTIDE SEQUENCE [LARGE SCALE GENOMIC DNA]</scope>
    <source>
        <strain evidence="3">CGMCC 1.7655</strain>
    </source>
</reference>
<gene>
    <name evidence="2" type="ORF">SAMN04487971_106137</name>
</gene>
<evidence type="ECO:0000313" key="2">
    <source>
        <dbReference type="EMBL" id="SDL11022.1"/>
    </source>
</evidence>
<dbReference type="Pfam" id="PF07045">
    <property type="entry name" value="DUF1330"/>
    <property type="match status" value="1"/>
</dbReference>
<dbReference type="AlphaFoldDB" id="A0A1G9HDU1"/>
<protein>
    <submittedName>
        <fullName evidence="2">Uncharacterized conserved protein, DUF1330 family</fullName>
    </submittedName>
</protein>
<evidence type="ECO:0000259" key="1">
    <source>
        <dbReference type="Pfam" id="PF07045"/>
    </source>
</evidence>
<dbReference type="InterPro" id="IPR011008">
    <property type="entry name" value="Dimeric_a/b-barrel"/>
</dbReference>
<organism evidence="2 3">
    <name type="scientific">Paracoccus chinensis</name>
    <dbReference type="NCBI Taxonomy" id="525640"/>
    <lineage>
        <taxon>Bacteria</taxon>
        <taxon>Pseudomonadati</taxon>
        <taxon>Pseudomonadota</taxon>
        <taxon>Alphaproteobacteria</taxon>
        <taxon>Rhodobacterales</taxon>
        <taxon>Paracoccaceae</taxon>
        <taxon>Paracoccus</taxon>
    </lineage>
</organism>
<name>A0A1G9HDU1_9RHOB</name>
<dbReference type="RefSeq" id="WP_090754724.1">
    <property type="nucleotide sequence ID" value="NZ_FNGE01000006.1"/>
</dbReference>
<dbReference type="PANTHER" id="PTHR41521:SF4">
    <property type="entry name" value="BLR0684 PROTEIN"/>
    <property type="match status" value="1"/>
</dbReference>
<dbReference type="InterPro" id="IPR010753">
    <property type="entry name" value="DUF1330"/>
</dbReference>
<dbReference type="STRING" id="525640.SAMN04487971_106137"/>
<keyword evidence="3" id="KW-1185">Reference proteome</keyword>
<dbReference type="EMBL" id="FNGE01000006">
    <property type="protein sequence ID" value="SDL11022.1"/>
    <property type="molecule type" value="Genomic_DNA"/>
</dbReference>
<accession>A0A1G9HDU1</accession>
<sequence length="105" mass="11429">MPKAYWIAHVTVDDPEAYGAYREANAAAFGKYGARFLVRGGDQQVMEGTLRPRAVVIEFPSREAAEACYHSPEYQAALALRQPAGTADLAIVDGWDQPDRADGSN</sequence>
<dbReference type="Proteomes" id="UP000199555">
    <property type="component" value="Unassembled WGS sequence"/>
</dbReference>